<evidence type="ECO:0000256" key="5">
    <source>
        <dbReference type="ARBA" id="ARBA00022692"/>
    </source>
</evidence>
<dbReference type="EMBL" id="RBIM01000008">
    <property type="protein sequence ID" value="RKQ94137.1"/>
    <property type="molecule type" value="Genomic_DNA"/>
</dbReference>
<dbReference type="OrthoDB" id="9775455at2"/>
<dbReference type="AlphaFoldDB" id="A0A495CXV7"/>
<dbReference type="GO" id="GO:0015628">
    <property type="term" value="P:protein secretion by the type II secretion system"/>
    <property type="evidence" value="ECO:0007669"/>
    <property type="project" value="InterPro"/>
</dbReference>
<organism evidence="16 17">
    <name type="scientific">Maricaulis maris</name>
    <dbReference type="NCBI Taxonomy" id="74318"/>
    <lineage>
        <taxon>Bacteria</taxon>
        <taxon>Pseudomonadati</taxon>
        <taxon>Pseudomonadota</taxon>
        <taxon>Alphaproteobacteria</taxon>
        <taxon>Maricaulales</taxon>
        <taxon>Maricaulaceae</taxon>
        <taxon>Maricaulis</taxon>
    </lineage>
</organism>
<keyword evidence="9" id="KW-0998">Cell outer membrane</keyword>
<evidence type="ECO:0000256" key="10">
    <source>
        <dbReference type="RuleBase" id="RU004004"/>
    </source>
</evidence>
<keyword evidence="6 12" id="KW-0732">Signal</keyword>
<evidence type="ECO:0000256" key="6">
    <source>
        <dbReference type="ARBA" id="ARBA00022729"/>
    </source>
</evidence>
<feature type="domain" description="Type II/III secretion system secretin-like" evidence="13">
    <location>
        <begin position="491"/>
        <end position="656"/>
    </location>
</feature>
<comment type="subcellular location">
    <subcellularLocation>
        <location evidence="1 10">Cell outer membrane</location>
    </subcellularLocation>
</comment>
<gene>
    <name evidence="16" type="ORF">C7435_3109</name>
</gene>
<proteinExistence type="inferred from homology"/>
<dbReference type="InterPro" id="IPR050810">
    <property type="entry name" value="Bact_Secretion_Sys_Channel"/>
</dbReference>
<keyword evidence="8" id="KW-0472">Membrane</keyword>
<evidence type="ECO:0000256" key="2">
    <source>
        <dbReference type="ARBA" id="ARBA00006980"/>
    </source>
</evidence>
<sequence>MSQRFVLISMVCGGLFLSLPGCAQLMPDAARVHEGRYPGTTLPPEEIDAGSTGVSESGAQPPVADTDGQAATGQDRLVYFDARDGSRLSQAPSRADLDSRTLRLNFVDAPVADVVRTIVGDALGQTVMVADGVSGRISLTSAEPAPARAALAALETVLGESNLVLAERAEGYLLTRLDMARPGLTGLSSELGYGGRVVPVTHTTPSAIVTLIDPFLSDRVEVVPHDELGVLVLAGPGPDVDAARRAAILFDRPFLTDRVFGMFELRYVSAETAKSEVDMVLSGTGMSTDAIQTIAMPRLNMLLVTARDRSQFDQAQAWIERLDRPSAGSERRLRYYVVRNTPASALATQITAAFAGGQTGAGQLIEPRFQGDDAHGATNTPGEEQSRLTIIADELNNALIIRATDQEYREILDLVHRMDVMPPQVLIEATIAEVRLEDGLDFGVRWYFENAGSNETSTVQFSDSTTGSTAPVFPGFNYAFSGTDLTATLSALRSITDVTVLSAPSIMVQNNQTAHLQVGDEVPIVTQTATSVSETNAPIVSSVELRETGVILQVTPRINASGMVVLVVNQEVSSVRPTTTSGIDSPTIQKLEFTSTVSVRSSNTIALGGLIRETTSDNESRTPLLGDIPGVGNLFRNRAMSSQRSELIIFLTPRIIWTDEDAGGALMHVRRQFEALEARQPGLFDN</sequence>
<evidence type="ECO:0000259" key="14">
    <source>
        <dbReference type="Pfam" id="PF03958"/>
    </source>
</evidence>
<feature type="signal peptide" evidence="12">
    <location>
        <begin position="1"/>
        <end position="23"/>
    </location>
</feature>
<keyword evidence="4" id="KW-1134">Transmembrane beta strand</keyword>
<dbReference type="PRINTS" id="PR00811">
    <property type="entry name" value="BCTERIALGSPD"/>
</dbReference>
<dbReference type="InterPro" id="IPR038591">
    <property type="entry name" value="NolW-like_sf"/>
</dbReference>
<dbReference type="Pfam" id="PF00263">
    <property type="entry name" value="Secretin"/>
    <property type="match status" value="1"/>
</dbReference>
<accession>A0A495CXV7</accession>
<evidence type="ECO:0000313" key="16">
    <source>
        <dbReference type="EMBL" id="RKQ94137.1"/>
    </source>
</evidence>
<evidence type="ECO:0000256" key="4">
    <source>
        <dbReference type="ARBA" id="ARBA00022452"/>
    </source>
</evidence>
<evidence type="ECO:0000256" key="8">
    <source>
        <dbReference type="ARBA" id="ARBA00023136"/>
    </source>
</evidence>
<keyword evidence="7" id="KW-0653">Protein transport</keyword>
<dbReference type="InterPro" id="IPR004846">
    <property type="entry name" value="T2SS/T3SS_dom"/>
</dbReference>
<evidence type="ECO:0000256" key="1">
    <source>
        <dbReference type="ARBA" id="ARBA00004442"/>
    </source>
</evidence>
<evidence type="ECO:0000313" key="17">
    <source>
        <dbReference type="Proteomes" id="UP000273675"/>
    </source>
</evidence>
<evidence type="ECO:0000256" key="11">
    <source>
        <dbReference type="SAM" id="MobiDB-lite"/>
    </source>
</evidence>
<evidence type="ECO:0000256" key="9">
    <source>
        <dbReference type="ARBA" id="ARBA00023237"/>
    </source>
</evidence>
<protein>
    <submittedName>
        <fullName evidence="16">Type II secretion system protein D (GspD)</fullName>
    </submittedName>
</protein>
<dbReference type="GO" id="GO:0015627">
    <property type="term" value="C:type II protein secretion system complex"/>
    <property type="evidence" value="ECO:0007669"/>
    <property type="project" value="InterPro"/>
</dbReference>
<dbReference type="GO" id="GO:0009279">
    <property type="term" value="C:cell outer membrane"/>
    <property type="evidence" value="ECO:0007669"/>
    <property type="project" value="UniProtKB-SubCell"/>
</dbReference>
<evidence type="ECO:0000256" key="7">
    <source>
        <dbReference type="ARBA" id="ARBA00022927"/>
    </source>
</evidence>
<keyword evidence="3 10" id="KW-0813">Transport</keyword>
<dbReference type="InterPro" id="IPR001775">
    <property type="entry name" value="GspD/PilQ"/>
</dbReference>
<dbReference type="Proteomes" id="UP000273675">
    <property type="component" value="Unassembled WGS sequence"/>
</dbReference>
<keyword evidence="5" id="KW-0812">Transmembrane</keyword>
<dbReference type="Pfam" id="PF03958">
    <property type="entry name" value="Secretin_N"/>
    <property type="match status" value="1"/>
</dbReference>
<dbReference type="InterPro" id="IPR049371">
    <property type="entry name" value="GspD-like_N0"/>
</dbReference>
<name>A0A495CXV7_9PROT</name>
<dbReference type="PANTHER" id="PTHR30332">
    <property type="entry name" value="PROBABLE GENERAL SECRETION PATHWAY PROTEIN D"/>
    <property type="match status" value="1"/>
</dbReference>
<dbReference type="PANTHER" id="PTHR30332:SF25">
    <property type="entry name" value="SECRETIN XPSD"/>
    <property type="match status" value="1"/>
</dbReference>
<evidence type="ECO:0000259" key="13">
    <source>
        <dbReference type="Pfam" id="PF00263"/>
    </source>
</evidence>
<comment type="caution">
    <text evidence="16">The sequence shown here is derived from an EMBL/GenBank/DDBJ whole genome shotgun (WGS) entry which is preliminary data.</text>
</comment>
<dbReference type="InterPro" id="IPR013356">
    <property type="entry name" value="T2SS_GspD"/>
</dbReference>
<evidence type="ECO:0000259" key="15">
    <source>
        <dbReference type="Pfam" id="PF21305"/>
    </source>
</evidence>
<feature type="domain" description="NolW-like" evidence="14">
    <location>
        <begin position="334"/>
        <end position="424"/>
    </location>
</feature>
<feature type="domain" description="GspD-like N0" evidence="15">
    <location>
        <begin position="104"/>
        <end position="167"/>
    </location>
</feature>
<feature type="chain" id="PRO_5019747949" evidence="12">
    <location>
        <begin position="24"/>
        <end position="686"/>
    </location>
</feature>
<dbReference type="Pfam" id="PF21305">
    <property type="entry name" value="type_II_gspD_N0"/>
    <property type="match status" value="1"/>
</dbReference>
<feature type="region of interest" description="Disordered" evidence="11">
    <location>
        <begin position="36"/>
        <end position="70"/>
    </location>
</feature>
<evidence type="ECO:0000256" key="12">
    <source>
        <dbReference type="SAM" id="SignalP"/>
    </source>
</evidence>
<evidence type="ECO:0000256" key="3">
    <source>
        <dbReference type="ARBA" id="ARBA00022448"/>
    </source>
</evidence>
<dbReference type="InterPro" id="IPR005644">
    <property type="entry name" value="NolW-like"/>
</dbReference>
<comment type="similarity">
    <text evidence="2">Belongs to the bacterial secretin family. GSP D subfamily.</text>
</comment>
<dbReference type="Gene3D" id="3.30.1370.120">
    <property type="match status" value="3"/>
</dbReference>
<dbReference type="NCBIfam" id="TIGR02517">
    <property type="entry name" value="type_II_gspD"/>
    <property type="match status" value="1"/>
</dbReference>
<reference evidence="16 17" key="1">
    <citation type="submission" date="2018-10" db="EMBL/GenBank/DDBJ databases">
        <title>Genomic Encyclopedia of Type Strains, Phase IV (KMG-IV): sequencing the most valuable type-strain genomes for metagenomic binning, comparative biology and taxonomic classification.</title>
        <authorList>
            <person name="Goeker M."/>
        </authorList>
    </citation>
    <scope>NUCLEOTIDE SEQUENCE [LARGE SCALE GENOMIC DNA]</scope>
    <source>
        <strain evidence="16 17">DSM 4734</strain>
    </source>
</reference>